<gene>
    <name evidence="1" type="ORF">UFOPK3609_00013</name>
</gene>
<sequence>MTALARTGDGLFAAVQAAHGEAGSSRRAAERSGQAALLGVREASITHPAISADDHLVDEAAHVVGGTEFMAESEIERHCHDARILRIGDSPDRIISEWAAR</sequence>
<accession>A0A6J7FKL8</accession>
<dbReference type="GO" id="GO:0016627">
    <property type="term" value="F:oxidoreductase activity, acting on the CH-CH group of donors"/>
    <property type="evidence" value="ECO:0007669"/>
    <property type="project" value="InterPro"/>
</dbReference>
<name>A0A6J7FKL8_9ZZZZ</name>
<dbReference type="EMBL" id="CAFBMQ010000001">
    <property type="protein sequence ID" value="CAB4895957.1"/>
    <property type="molecule type" value="Genomic_DNA"/>
</dbReference>
<dbReference type="Gene3D" id="1.20.140.10">
    <property type="entry name" value="Butyryl-CoA Dehydrogenase, subunit A, domain 3"/>
    <property type="match status" value="1"/>
</dbReference>
<dbReference type="SUPFAM" id="SSF47203">
    <property type="entry name" value="Acyl-CoA dehydrogenase C-terminal domain-like"/>
    <property type="match status" value="1"/>
</dbReference>
<evidence type="ECO:0000313" key="1">
    <source>
        <dbReference type="EMBL" id="CAB4895957.1"/>
    </source>
</evidence>
<organism evidence="1">
    <name type="scientific">freshwater metagenome</name>
    <dbReference type="NCBI Taxonomy" id="449393"/>
    <lineage>
        <taxon>unclassified sequences</taxon>
        <taxon>metagenomes</taxon>
        <taxon>ecological metagenomes</taxon>
    </lineage>
</organism>
<reference evidence="1" key="1">
    <citation type="submission" date="2020-05" db="EMBL/GenBank/DDBJ databases">
        <authorList>
            <person name="Chiriac C."/>
            <person name="Salcher M."/>
            <person name="Ghai R."/>
            <person name="Kavagutti S V."/>
        </authorList>
    </citation>
    <scope>NUCLEOTIDE SEQUENCE</scope>
</reference>
<protein>
    <submittedName>
        <fullName evidence="1">Unannotated protein</fullName>
    </submittedName>
</protein>
<dbReference type="InterPro" id="IPR036250">
    <property type="entry name" value="AcylCo_DH-like_C"/>
</dbReference>
<dbReference type="AlphaFoldDB" id="A0A6J7FKL8"/>
<proteinExistence type="predicted"/>